<protein>
    <submittedName>
        <fullName evidence="1">Uncharacterized protein</fullName>
    </submittedName>
</protein>
<proteinExistence type="predicted"/>
<name>A0A0L6VIX4_9BASI</name>
<dbReference type="Proteomes" id="UP000037035">
    <property type="component" value="Unassembled WGS sequence"/>
</dbReference>
<gene>
    <name evidence="1" type="ORF">VP01_15237g1</name>
</gene>
<evidence type="ECO:0000313" key="2">
    <source>
        <dbReference type="Proteomes" id="UP000037035"/>
    </source>
</evidence>
<comment type="caution">
    <text evidence="1">The sequence shown here is derived from an EMBL/GenBank/DDBJ whole genome shotgun (WGS) entry which is preliminary data.</text>
</comment>
<dbReference type="VEuPathDB" id="FungiDB:VP01_15237g1"/>
<organism evidence="1 2">
    <name type="scientific">Puccinia sorghi</name>
    <dbReference type="NCBI Taxonomy" id="27349"/>
    <lineage>
        <taxon>Eukaryota</taxon>
        <taxon>Fungi</taxon>
        <taxon>Dikarya</taxon>
        <taxon>Basidiomycota</taxon>
        <taxon>Pucciniomycotina</taxon>
        <taxon>Pucciniomycetes</taxon>
        <taxon>Pucciniales</taxon>
        <taxon>Pucciniaceae</taxon>
        <taxon>Puccinia</taxon>
    </lineage>
</organism>
<dbReference type="AlphaFoldDB" id="A0A0L6VIX4"/>
<reference evidence="1 2" key="1">
    <citation type="submission" date="2015-08" db="EMBL/GenBank/DDBJ databases">
        <title>Next Generation Sequencing and Analysis of the Genome of Puccinia sorghi L Schw, the Causal Agent of Maize Common Rust.</title>
        <authorList>
            <person name="Rochi L."/>
            <person name="Burguener G."/>
            <person name="Darino M."/>
            <person name="Turjanski A."/>
            <person name="Kreff E."/>
            <person name="Dieguez M.J."/>
            <person name="Sacco F."/>
        </authorList>
    </citation>
    <scope>NUCLEOTIDE SEQUENCE [LARGE SCALE GENOMIC DNA]</scope>
    <source>
        <strain evidence="1 2">RO10H11247</strain>
    </source>
</reference>
<sequence>HPLAYISSTAAANVESYLASSLSQALVLQKTQLEKCCSRHYYTPFCLYLVAGLSRCNTFSKKISLNVRAWNPFGNSWVHILIGSSLILSSPPIACSTFANFKLFNWLKL</sequence>
<accession>A0A0L6VIX4</accession>
<keyword evidence="2" id="KW-1185">Reference proteome</keyword>
<feature type="non-terminal residue" evidence="1">
    <location>
        <position position="1"/>
    </location>
</feature>
<dbReference type="EMBL" id="LAVV01005817">
    <property type="protein sequence ID" value="KNZ60659.1"/>
    <property type="molecule type" value="Genomic_DNA"/>
</dbReference>
<evidence type="ECO:0000313" key="1">
    <source>
        <dbReference type="EMBL" id="KNZ60659.1"/>
    </source>
</evidence>